<dbReference type="PANTHER" id="PTHR33164">
    <property type="entry name" value="TRANSCRIPTIONAL REGULATOR, MARR FAMILY"/>
    <property type="match status" value="1"/>
</dbReference>
<dbReference type="GO" id="GO:0016747">
    <property type="term" value="F:acyltransferase activity, transferring groups other than amino-acyl groups"/>
    <property type="evidence" value="ECO:0007669"/>
    <property type="project" value="InterPro"/>
</dbReference>
<dbReference type="Pfam" id="PF13508">
    <property type="entry name" value="Acetyltransf_7"/>
    <property type="match status" value="1"/>
</dbReference>
<gene>
    <name evidence="2" type="ORF">DIR46_19320</name>
</gene>
<dbReference type="AlphaFoldDB" id="A0A2S2DRY7"/>
<dbReference type="Gene3D" id="3.40.630.30">
    <property type="match status" value="1"/>
</dbReference>
<dbReference type="InterPro" id="IPR011991">
    <property type="entry name" value="ArsR-like_HTH"/>
</dbReference>
<dbReference type="GO" id="GO:0006950">
    <property type="term" value="P:response to stress"/>
    <property type="evidence" value="ECO:0007669"/>
    <property type="project" value="TreeGrafter"/>
</dbReference>
<dbReference type="Pfam" id="PF12802">
    <property type="entry name" value="MarR_2"/>
    <property type="match status" value="1"/>
</dbReference>
<dbReference type="InterPro" id="IPR036388">
    <property type="entry name" value="WH-like_DNA-bd_sf"/>
</dbReference>
<evidence type="ECO:0000259" key="1">
    <source>
        <dbReference type="PROSITE" id="PS51186"/>
    </source>
</evidence>
<accession>A0A2S2DRY7</accession>
<sequence length="323" mass="34532">MMSDLLTELGPTFLGSRLKRLGERMQAGAARVASDAGLPVQPAHMPLLAALDGQALTIGQLVQAVGISQPGITRGIGQLVDLGLAESRQSQDGDGRQRTISLTTEGNAVLARAKLYMWPQIGEAVKALFGGHPEAFMAQIAAIETALADNPIDVLAARSTPQILTIHEFSDELAHHFHDINAEWINAMFRLEATDREVLENPRAKIVDPGGVILFVEARGLGVVGTCALQKTGAHSFELTKMGVRESARGLKAGEFLLEAMIARAMQLGAEPLYLLSNARCAAAIHLYAKLGFQHDAGIMADYGARYARCDVAMRYQAPAANA</sequence>
<organism evidence="2 3">
    <name type="scientific">Massilia oculi</name>
    <dbReference type="NCBI Taxonomy" id="945844"/>
    <lineage>
        <taxon>Bacteria</taxon>
        <taxon>Pseudomonadati</taxon>
        <taxon>Pseudomonadota</taxon>
        <taxon>Betaproteobacteria</taxon>
        <taxon>Burkholderiales</taxon>
        <taxon>Oxalobacteraceae</taxon>
        <taxon>Telluria group</taxon>
        <taxon>Massilia</taxon>
    </lineage>
</organism>
<dbReference type="KEGG" id="mtim:DIR46_19320"/>
<dbReference type="InterPro" id="IPR036390">
    <property type="entry name" value="WH_DNA-bd_sf"/>
</dbReference>
<dbReference type="SUPFAM" id="SSF46785">
    <property type="entry name" value="Winged helix' DNA-binding domain"/>
    <property type="match status" value="1"/>
</dbReference>
<dbReference type="PANTHER" id="PTHR33164:SF43">
    <property type="entry name" value="HTH-TYPE TRANSCRIPTIONAL REPRESSOR YETL"/>
    <property type="match status" value="1"/>
</dbReference>
<dbReference type="EMBL" id="CP029343">
    <property type="protein sequence ID" value="AWL07799.1"/>
    <property type="molecule type" value="Genomic_DNA"/>
</dbReference>
<dbReference type="InterPro" id="IPR000835">
    <property type="entry name" value="HTH_MarR-typ"/>
</dbReference>
<evidence type="ECO:0000313" key="3">
    <source>
        <dbReference type="Proteomes" id="UP000245820"/>
    </source>
</evidence>
<dbReference type="GO" id="GO:0003700">
    <property type="term" value="F:DNA-binding transcription factor activity"/>
    <property type="evidence" value="ECO:0007669"/>
    <property type="project" value="InterPro"/>
</dbReference>
<dbReference type="Proteomes" id="UP000245820">
    <property type="component" value="Chromosome"/>
</dbReference>
<dbReference type="InterPro" id="IPR016181">
    <property type="entry name" value="Acyl_CoA_acyltransferase"/>
</dbReference>
<name>A0A2S2DRY7_9BURK</name>
<dbReference type="SUPFAM" id="SSF55729">
    <property type="entry name" value="Acyl-CoA N-acyltransferases (Nat)"/>
    <property type="match status" value="1"/>
</dbReference>
<reference evidence="2 3" key="1">
    <citation type="submission" date="2018-05" db="EMBL/GenBank/DDBJ databases">
        <title>Complete genome sequence of Massilia oculi sp. nov. CCUG 43427T (=DSM 26321T), the type strain of M. oculi, and comparison with genome sequences of other Massilia strains.</title>
        <authorList>
            <person name="Zhu B."/>
        </authorList>
    </citation>
    <scope>NUCLEOTIDE SEQUENCE [LARGE SCALE GENOMIC DNA]</scope>
    <source>
        <strain evidence="2 3">CCUG 43427</strain>
    </source>
</reference>
<evidence type="ECO:0000313" key="2">
    <source>
        <dbReference type="EMBL" id="AWL07799.1"/>
    </source>
</evidence>
<dbReference type="CDD" id="cd00090">
    <property type="entry name" value="HTH_ARSR"/>
    <property type="match status" value="1"/>
</dbReference>
<dbReference type="CDD" id="cd04301">
    <property type="entry name" value="NAT_SF"/>
    <property type="match status" value="1"/>
</dbReference>
<feature type="domain" description="N-acetyltransferase" evidence="1">
    <location>
        <begin position="164"/>
        <end position="319"/>
    </location>
</feature>
<dbReference type="InterPro" id="IPR039422">
    <property type="entry name" value="MarR/SlyA-like"/>
</dbReference>
<dbReference type="PROSITE" id="PS51186">
    <property type="entry name" value="GNAT"/>
    <property type="match status" value="1"/>
</dbReference>
<dbReference type="InterPro" id="IPR000182">
    <property type="entry name" value="GNAT_dom"/>
</dbReference>
<keyword evidence="3" id="KW-1185">Reference proteome</keyword>
<dbReference type="Gene3D" id="1.10.10.10">
    <property type="entry name" value="Winged helix-like DNA-binding domain superfamily/Winged helix DNA-binding domain"/>
    <property type="match status" value="1"/>
</dbReference>
<protein>
    <submittedName>
        <fullName evidence="2">MarR family transcriptional regulator</fullName>
    </submittedName>
</protein>
<dbReference type="SMART" id="SM00347">
    <property type="entry name" value="HTH_MARR"/>
    <property type="match status" value="1"/>
</dbReference>
<proteinExistence type="predicted"/>
<dbReference type="OrthoDB" id="1431064at2"/>